<dbReference type="Gene3D" id="1.10.510.10">
    <property type="entry name" value="Transferase(Phosphotransferase) domain 1"/>
    <property type="match status" value="1"/>
</dbReference>
<feature type="compositionally biased region" description="Basic and acidic residues" evidence="4">
    <location>
        <begin position="386"/>
        <end position="396"/>
    </location>
</feature>
<evidence type="ECO:0000256" key="2">
    <source>
        <dbReference type="ARBA" id="ARBA00023006"/>
    </source>
</evidence>
<comment type="subcellular location">
    <subcellularLocation>
        <location evidence="1">Preautophagosomal structure membrane</location>
        <topology evidence="1">Peripheral membrane protein</topology>
    </subcellularLocation>
</comment>
<feature type="compositionally biased region" description="Basic residues" evidence="4">
    <location>
        <begin position="406"/>
        <end position="416"/>
    </location>
</feature>
<dbReference type="GO" id="GO:0034045">
    <property type="term" value="C:phagophore assembly site membrane"/>
    <property type="evidence" value="ECO:0007669"/>
    <property type="project" value="UniProtKB-SubCell"/>
</dbReference>
<dbReference type="PROSITE" id="PS50011">
    <property type="entry name" value="PROTEIN_KINASE_DOM"/>
    <property type="match status" value="1"/>
</dbReference>
<dbReference type="AlphaFoldDB" id="A0AAV9V1J7"/>
<dbReference type="InterPro" id="IPR011009">
    <property type="entry name" value="Kinase-like_dom_sf"/>
</dbReference>
<dbReference type="GO" id="GO:0006914">
    <property type="term" value="P:autophagy"/>
    <property type="evidence" value="ECO:0007669"/>
    <property type="project" value="UniProtKB-KW"/>
</dbReference>
<dbReference type="PANTHER" id="PTHR24348:SF68">
    <property type="entry name" value="SERINE_THREONINE-PROTEIN KINASE ATG1C"/>
    <property type="match status" value="1"/>
</dbReference>
<gene>
    <name evidence="6" type="ORF">TWF696_005576</name>
</gene>
<dbReference type="PROSITE" id="PS00108">
    <property type="entry name" value="PROTEIN_KINASE_ST"/>
    <property type="match status" value="1"/>
</dbReference>
<protein>
    <recommendedName>
        <fullName evidence="3">Autophagy-related protein 1</fullName>
    </recommendedName>
</protein>
<dbReference type="GO" id="GO:0010506">
    <property type="term" value="P:regulation of autophagy"/>
    <property type="evidence" value="ECO:0007669"/>
    <property type="project" value="InterPro"/>
</dbReference>
<evidence type="ECO:0000256" key="4">
    <source>
        <dbReference type="SAM" id="MobiDB-lite"/>
    </source>
</evidence>
<name>A0AAV9V1J7_9PEZI</name>
<dbReference type="PANTHER" id="PTHR24348">
    <property type="entry name" value="SERINE/THREONINE-PROTEIN KINASE UNC-51-RELATED"/>
    <property type="match status" value="1"/>
</dbReference>
<dbReference type="GO" id="GO:0004674">
    <property type="term" value="F:protein serine/threonine kinase activity"/>
    <property type="evidence" value="ECO:0007669"/>
    <property type="project" value="InterPro"/>
</dbReference>
<feature type="compositionally biased region" description="Basic and acidic residues" evidence="4">
    <location>
        <begin position="350"/>
        <end position="366"/>
    </location>
</feature>
<comment type="caution">
    <text evidence="6">The sequence shown here is derived from an EMBL/GenBank/DDBJ whole genome shotgun (WGS) entry which is preliminary data.</text>
</comment>
<evidence type="ECO:0000256" key="3">
    <source>
        <dbReference type="ARBA" id="ARBA00030237"/>
    </source>
</evidence>
<evidence type="ECO:0000259" key="5">
    <source>
        <dbReference type="PROSITE" id="PS50011"/>
    </source>
</evidence>
<proteinExistence type="predicted"/>
<accession>A0AAV9V1J7</accession>
<dbReference type="Pfam" id="PF00069">
    <property type="entry name" value="Pkinase"/>
    <property type="match status" value="1"/>
</dbReference>
<reference evidence="6 7" key="1">
    <citation type="submission" date="2019-10" db="EMBL/GenBank/DDBJ databases">
        <authorList>
            <person name="Palmer J.M."/>
        </authorList>
    </citation>
    <scope>NUCLEOTIDE SEQUENCE [LARGE SCALE GENOMIC DNA]</scope>
    <source>
        <strain evidence="6 7">TWF696</strain>
    </source>
</reference>
<evidence type="ECO:0000313" key="6">
    <source>
        <dbReference type="EMBL" id="KAK6353613.1"/>
    </source>
</evidence>
<dbReference type="InterPro" id="IPR008271">
    <property type="entry name" value="Ser/Thr_kinase_AS"/>
</dbReference>
<sequence>MSNYFGLSYRQNIAEDKLPSEGWLIKKRVGKGRYSVYLEEYRKGPTVLATRALNIEIEEAKRAKNWEREVDIITEFSKKKYDDLFVKSFEWFQDHMNVYIAMEYLPHGSLQHHLRAIEPQTISEWETRAICSQLVRGLVFMHDNGIAHRDIKPDNILIKAKPQPPDSTKWLVKLGDFGFSKRIEATQGDYSSWKGTPGFTAPEVDDAAAQKIALNDARPADMWALGEVLSRMLTGGPAFPAPRRTFYDYFYGKGGLPTQTLRDKRVSENAIRFYSRLMRRLPEERPTAQEASSHAWLKDPEQFFDTDSLIESWGYGVSSSGAHPPVDNIPQTLLLPEDDWSATPLTTSKHHFDREAYSSTRGDRRARGPTKTITIDTAYPGGANQHEAHNSPDPIKRPKRPSPSQKSRKLVTRKSFSRATLNNGDEYSPVRRPENPRQNSNAPATYDGPPPRESKRMSRSSTPRLSRRDQTYPSDLRQYPESNQESLGGYHFPQYLGSPLVRPLEPFPDRFNGSRGK</sequence>
<organism evidence="6 7">
    <name type="scientific">Orbilia brochopaga</name>
    <dbReference type="NCBI Taxonomy" id="3140254"/>
    <lineage>
        <taxon>Eukaryota</taxon>
        <taxon>Fungi</taxon>
        <taxon>Dikarya</taxon>
        <taxon>Ascomycota</taxon>
        <taxon>Pezizomycotina</taxon>
        <taxon>Orbiliomycetes</taxon>
        <taxon>Orbiliales</taxon>
        <taxon>Orbiliaceae</taxon>
        <taxon>Orbilia</taxon>
    </lineage>
</organism>
<feature type="domain" description="Protein kinase" evidence="5">
    <location>
        <begin position="23"/>
        <end position="297"/>
    </location>
</feature>
<evidence type="ECO:0000313" key="7">
    <source>
        <dbReference type="Proteomes" id="UP001375240"/>
    </source>
</evidence>
<keyword evidence="7" id="KW-1185">Reference proteome</keyword>
<feature type="region of interest" description="Disordered" evidence="4">
    <location>
        <begin position="341"/>
        <end position="517"/>
    </location>
</feature>
<dbReference type="GO" id="GO:0005524">
    <property type="term" value="F:ATP binding"/>
    <property type="evidence" value="ECO:0007669"/>
    <property type="project" value="InterPro"/>
</dbReference>
<keyword evidence="2" id="KW-0072">Autophagy</keyword>
<dbReference type="EMBL" id="JAVHNQ010000003">
    <property type="protein sequence ID" value="KAK6353613.1"/>
    <property type="molecule type" value="Genomic_DNA"/>
</dbReference>
<dbReference type="SUPFAM" id="SSF56112">
    <property type="entry name" value="Protein kinase-like (PK-like)"/>
    <property type="match status" value="1"/>
</dbReference>
<dbReference type="InterPro" id="IPR000719">
    <property type="entry name" value="Prot_kinase_dom"/>
</dbReference>
<dbReference type="SMART" id="SM00220">
    <property type="entry name" value="S_TKc"/>
    <property type="match status" value="1"/>
</dbReference>
<evidence type="ECO:0000256" key="1">
    <source>
        <dbReference type="ARBA" id="ARBA00004623"/>
    </source>
</evidence>
<dbReference type="Proteomes" id="UP001375240">
    <property type="component" value="Unassembled WGS sequence"/>
</dbReference>
<dbReference type="InterPro" id="IPR045269">
    <property type="entry name" value="Atg1-like"/>
</dbReference>